<dbReference type="Gene3D" id="1.10.760.10">
    <property type="entry name" value="Cytochrome c-like domain"/>
    <property type="match status" value="2"/>
</dbReference>
<keyword evidence="4" id="KW-0560">Oxidoreductase</keyword>
<dbReference type="NCBIfam" id="TIGR04039">
    <property type="entry name" value="MXAN_0977_Heme2"/>
    <property type="match status" value="1"/>
</dbReference>
<dbReference type="InterPro" id="IPR051395">
    <property type="entry name" value="Cytochrome_c_Peroxidase/MauG"/>
</dbReference>
<sequence length="407" mass="43445">MRMVACLVLATGVFAGTALLATGCGGGGTTLVEPTPAAGGTEGDWRWSLPAYYPAPKVPADNPMTTAKVELGRFLFHDKRLSGNGSQACAGCHLQALAFSDGRAQARGSTGAVHPRSAQHLSNVVFNATLTWANPSLVTLEQQMLTPLFGDDPVEMGVNDANRDAVLQRLRDDADYPARFAAAFPGVAEPIGWPQVIQAIASFQRALVSADSRYDRWLQGRGTLSTSETRGMNLFFGEKAECFHCHGSFNFNDQIVHASSRIVETPFHNTGLYNLGGSGAFPEPNRGVFELSAKAADMGAFRAPSLRNVEVTAPYMHDGSVATLEDVLRHYAAGGRVIASGPYAGDGRANPYKSDLVTRIDLDDQEQADIVAFLKTLTDSGFLSDARFSDPFATRTTATAKGDGHAR</sequence>
<dbReference type="RefSeq" id="WP_128198423.1">
    <property type="nucleotide sequence ID" value="NZ_SACT01000003.1"/>
</dbReference>
<dbReference type="InterPro" id="IPR009056">
    <property type="entry name" value="Cyt_c-like_dom"/>
</dbReference>
<dbReference type="Pfam" id="PF03150">
    <property type="entry name" value="CCP_MauG"/>
    <property type="match status" value="1"/>
</dbReference>
<keyword evidence="2 6" id="KW-0349">Heme</keyword>
<keyword evidence="10" id="KW-1185">Reference proteome</keyword>
<dbReference type="GO" id="GO:0004130">
    <property type="term" value="F:cytochrome-c peroxidase activity"/>
    <property type="evidence" value="ECO:0007669"/>
    <property type="project" value="TreeGrafter"/>
</dbReference>
<dbReference type="PROSITE" id="PS51007">
    <property type="entry name" value="CYTC"/>
    <property type="match status" value="2"/>
</dbReference>
<dbReference type="GO" id="GO:0046872">
    <property type="term" value="F:metal ion binding"/>
    <property type="evidence" value="ECO:0007669"/>
    <property type="project" value="UniProtKB-KW"/>
</dbReference>
<dbReference type="GO" id="GO:0030313">
    <property type="term" value="C:cell envelope"/>
    <property type="evidence" value="ECO:0007669"/>
    <property type="project" value="UniProtKB-SubCell"/>
</dbReference>
<proteinExistence type="predicted"/>
<dbReference type="Pfam" id="PF21419">
    <property type="entry name" value="RoxA-like_Cyt-c"/>
    <property type="match status" value="1"/>
</dbReference>
<evidence type="ECO:0000256" key="3">
    <source>
        <dbReference type="ARBA" id="ARBA00022723"/>
    </source>
</evidence>
<evidence type="ECO:0000256" key="7">
    <source>
        <dbReference type="SAM" id="SignalP"/>
    </source>
</evidence>
<evidence type="ECO:0000256" key="6">
    <source>
        <dbReference type="PROSITE-ProRule" id="PRU00433"/>
    </source>
</evidence>
<evidence type="ECO:0000313" key="9">
    <source>
        <dbReference type="EMBL" id="RVT51422.1"/>
    </source>
</evidence>
<dbReference type="GO" id="GO:0009055">
    <property type="term" value="F:electron transfer activity"/>
    <property type="evidence" value="ECO:0007669"/>
    <property type="project" value="InterPro"/>
</dbReference>
<dbReference type="PANTHER" id="PTHR30600">
    <property type="entry name" value="CYTOCHROME C PEROXIDASE-RELATED"/>
    <property type="match status" value="1"/>
</dbReference>
<reference evidence="9 10" key="1">
    <citation type="submission" date="2019-01" db="EMBL/GenBank/DDBJ databases">
        <authorList>
            <person name="Chen W.-M."/>
        </authorList>
    </citation>
    <scope>NUCLEOTIDE SEQUENCE [LARGE SCALE GENOMIC DNA]</scope>
    <source>
        <strain evidence="9 10">ICH-3</strain>
    </source>
</reference>
<dbReference type="InterPro" id="IPR023929">
    <property type="entry name" value="MbnH-like"/>
</dbReference>
<feature type="chain" id="PRO_5018767369" evidence="7">
    <location>
        <begin position="21"/>
        <end position="407"/>
    </location>
</feature>
<evidence type="ECO:0000256" key="4">
    <source>
        <dbReference type="ARBA" id="ARBA00023002"/>
    </source>
</evidence>
<organism evidence="9 10">
    <name type="scientific">Rubrivivax albus</name>
    <dbReference type="NCBI Taxonomy" id="2499835"/>
    <lineage>
        <taxon>Bacteria</taxon>
        <taxon>Pseudomonadati</taxon>
        <taxon>Pseudomonadota</taxon>
        <taxon>Betaproteobacteria</taxon>
        <taxon>Burkholderiales</taxon>
        <taxon>Sphaerotilaceae</taxon>
        <taxon>Rubrivivax</taxon>
    </lineage>
</organism>
<evidence type="ECO:0000256" key="1">
    <source>
        <dbReference type="ARBA" id="ARBA00004196"/>
    </source>
</evidence>
<name>A0A3S2U2U6_9BURK</name>
<feature type="domain" description="Cytochrome c" evidence="8">
    <location>
        <begin position="67"/>
        <end position="204"/>
    </location>
</feature>
<dbReference type="EMBL" id="SACT01000003">
    <property type="protein sequence ID" value="RVT51422.1"/>
    <property type="molecule type" value="Genomic_DNA"/>
</dbReference>
<dbReference type="PANTHER" id="PTHR30600:SF14">
    <property type="entry name" value="CYTOCHROME C PEROXIDASE"/>
    <property type="match status" value="1"/>
</dbReference>
<keyword evidence="7" id="KW-0732">Signal</keyword>
<comment type="subcellular location">
    <subcellularLocation>
        <location evidence="1">Cell envelope</location>
    </subcellularLocation>
</comment>
<protein>
    <submittedName>
        <fullName evidence="9">Di-heme enzyme</fullName>
    </submittedName>
</protein>
<feature type="signal peptide" evidence="7">
    <location>
        <begin position="1"/>
        <end position="20"/>
    </location>
</feature>
<keyword evidence="5 6" id="KW-0408">Iron</keyword>
<dbReference type="InterPro" id="IPR004852">
    <property type="entry name" value="Di-haem_cyt_c_peroxidsae"/>
</dbReference>
<dbReference type="OrthoDB" id="9805202at2"/>
<dbReference type="AlphaFoldDB" id="A0A3S2U2U6"/>
<dbReference type="Proteomes" id="UP000288178">
    <property type="component" value="Unassembled WGS sequence"/>
</dbReference>
<dbReference type="InterPro" id="IPR036909">
    <property type="entry name" value="Cyt_c-like_dom_sf"/>
</dbReference>
<keyword evidence="3 6" id="KW-0479">Metal-binding</keyword>
<dbReference type="GO" id="GO:0020037">
    <property type="term" value="F:heme binding"/>
    <property type="evidence" value="ECO:0007669"/>
    <property type="project" value="InterPro"/>
</dbReference>
<dbReference type="SUPFAM" id="SSF46626">
    <property type="entry name" value="Cytochrome c"/>
    <property type="match status" value="2"/>
</dbReference>
<evidence type="ECO:0000313" key="10">
    <source>
        <dbReference type="Proteomes" id="UP000288178"/>
    </source>
</evidence>
<comment type="caution">
    <text evidence="9">The sequence shown here is derived from an EMBL/GenBank/DDBJ whole genome shotgun (WGS) entry which is preliminary data.</text>
</comment>
<dbReference type="PROSITE" id="PS51257">
    <property type="entry name" value="PROKAR_LIPOPROTEIN"/>
    <property type="match status" value="1"/>
</dbReference>
<accession>A0A3S2U2U6</accession>
<evidence type="ECO:0000259" key="8">
    <source>
        <dbReference type="PROSITE" id="PS51007"/>
    </source>
</evidence>
<feature type="domain" description="Cytochrome c" evidence="8">
    <location>
        <begin position="226"/>
        <end position="378"/>
    </location>
</feature>
<evidence type="ECO:0000256" key="2">
    <source>
        <dbReference type="ARBA" id="ARBA00022617"/>
    </source>
</evidence>
<gene>
    <name evidence="9" type="ORF">ENE75_11380</name>
</gene>
<evidence type="ECO:0000256" key="5">
    <source>
        <dbReference type="ARBA" id="ARBA00023004"/>
    </source>
</evidence>